<dbReference type="Pfam" id="PF00512">
    <property type="entry name" value="HisKA"/>
    <property type="match status" value="1"/>
</dbReference>
<dbReference type="InterPro" id="IPR036097">
    <property type="entry name" value="HisK_dim/P_sf"/>
</dbReference>
<dbReference type="RefSeq" id="WP_143785867.1">
    <property type="nucleotide sequence ID" value="NZ_FUZU01000003.1"/>
</dbReference>
<dbReference type="Gene3D" id="2.60.40.10">
    <property type="entry name" value="Immunoglobulins"/>
    <property type="match status" value="1"/>
</dbReference>
<dbReference type="Proteomes" id="UP000190961">
    <property type="component" value="Unassembled WGS sequence"/>
</dbReference>
<evidence type="ECO:0000256" key="2">
    <source>
        <dbReference type="ARBA" id="ARBA00012438"/>
    </source>
</evidence>
<dbReference type="Gene3D" id="3.30.565.10">
    <property type="entry name" value="Histidine kinase-like ATPase, C-terminal domain"/>
    <property type="match status" value="1"/>
</dbReference>
<sequence length="1154" mass="130709">MSILFSKLGGLSTNVIFHVFFGNRAKTLLLAIAALLSCKYGLSQPSSPIFVYSNTFTSEQGLSQNSISCITKDLDGFMWIGSGDGLNRFDGYSFIHFSHSDSDSTSISNDVIRSLLLDSKGRLWIGTYNGLNLYNSEKETFQKFLTSRSDKNTISQNTILCQLEDRNHNLWVGTYWGLNKINLETFDITRYHYREDGTGLADNAVNSLLEDRNGKIWVCTGKGINIIGAKGVEHTIPQSIAPDGLTSTLVVNIVQDSTGAIYFGTNGSGVLRLENENDRTFEYFVHTPGKPSIGNNIISSMAIDRNGILLVGTDGSGFYRYEGNSKFTQILIRENRILNNATLHTIYIDEQNNYWLGLFGAGLTFISGARPRFEYYRYFNANMESIGKNSVLAIAEDHDKKIWIGTDGAGLYKFDPVTREFTSYLHSPKNKNSISTNVAKSLLVDHKNNLYIGTFAGGLNYLDTKTNTFTRYMHHPDDTTSISTNHVWSLLEDDNRIYVGQLGGLNEFLPDRKVFNVLTIAGDSRITTQTASVFCIRKDRQGYIWMGTRLAGIHRYDPKTRTFKSFLNIPGDSSGLPTNEIIQFTLDNNGKLLVGTDDKGLIRFDPETFSFSELLPDFREESIPSVLEDDSLNLWFTSFDGLHRYDPAHDRIFNYTIADGLQGVQYNEGARLKSSTGEYYFGGTNGLNIFRPEKVMEDHSKPKVVFTKLSLFHDAVEMNDKSQLLSKSISKLETITFQPDQNVFSIEFACLEYKFPKKNKYRYHLVGFDNGWNNIGESRIATYTNLPPGDYTLKVSATNGDGYWNDDAASIQIIVVPKWHQRMSVKAGLAILLLIFTLVVIHMRTNFLFKQKRKLEELVTLRTKLVEAQKEEIKEKNEKLEQVYEEVNSVNEELQRVNSNLEKLVENRTEELKLTIEQLIETDKGLDTFLYRSSHDLRGPITSLLGLARLAKMQNQQEELNAYFSNIEYTASRMLRLLGRLSDTGTLFRSKREIENIRVDEFIQSLKNQLNTINTSNEVRIEIENKVGESLMSDPVLLNHIVVNLMENSIVFRKEDPFVKAIFYLENQQLIIQVIDNGIGIPQDVRNRIFEMFYRGSDKSIGNGLGLFIVKKALEILGGTITIESERRQLTTVTVRIPLNNADIPKSIDSNHPV</sequence>
<evidence type="ECO:0000259" key="5">
    <source>
        <dbReference type="PROSITE" id="PS50109"/>
    </source>
</evidence>
<keyword evidence="7" id="KW-1185">Reference proteome</keyword>
<dbReference type="InterPro" id="IPR036890">
    <property type="entry name" value="HATPase_C_sf"/>
</dbReference>
<dbReference type="OrthoDB" id="9797097at2"/>
<dbReference type="CDD" id="cd00082">
    <property type="entry name" value="HisKA"/>
    <property type="match status" value="1"/>
</dbReference>
<dbReference type="EMBL" id="FUZU01000003">
    <property type="protein sequence ID" value="SKC82806.1"/>
    <property type="molecule type" value="Genomic_DNA"/>
</dbReference>
<dbReference type="SUPFAM" id="SSF55874">
    <property type="entry name" value="ATPase domain of HSP90 chaperone/DNA topoisomerase II/histidine kinase"/>
    <property type="match status" value="1"/>
</dbReference>
<dbReference type="PANTHER" id="PTHR43547:SF2">
    <property type="entry name" value="HYBRID SIGNAL TRANSDUCTION HISTIDINE KINASE C"/>
    <property type="match status" value="1"/>
</dbReference>
<dbReference type="InterPro" id="IPR004358">
    <property type="entry name" value="Sig_transdc_His_kin-like_C"/>
</dbReference>
<dbReference type="PROSITE" id="PS50109">
    <property type="entry name" value="HIS_KIN"/>
    <property type="match status" value="1"/>
</dbReference>
<evidence type="ECO:0000313" key="6">
    <source>
        <dbReference type="EMBL" id="SKC82806.1"/>
    </source>
</evidence>
<dbReference type="Pfam" id="PF02518">
    <property type="entry name" value="HATPase_c"/>
    <property type="match status" value="1"/>
</dbReference>
<dbReference type="InterPro" id="IPR003661">
    <property type="entry name" value="HisK_dim/P_dom"/>
</dbReference>
<dbReference type="InterPro" id="IPR011110">
    <property type="entry name" value="Reg_prop"/>
</dbReference>
<dbReference type="STRING" id="688867.SAMN05660236_4274"/>
<feature type="domain" description="Histidine kinase" evidence="5">
    <location>
        <begin position="932"/>
        <end position="1141"/>
    </location>
</feature>
<dbReference type="SUPFAM" id="SSF63829">
    <property type="entry name" value="Calcium-dependent phosphotriesterase"/>
    <property type="match status" value="3"/>
</dbReference>
<protein>
    <recommendedName>
        <fullName evidence="2">histidine kinase</fullName>
        <ecNumber evidence="2">2.7.13.3</ecNumber>
    </recommendedName>
</protein>
<dbReference type="PRINTS" id="PR00344">
    <property type="entry name" value="BCTRLSENSOR"/>
</dbReference>
<dbReference type="SUPFAM" id="SSF47384">
    <property type="entry name" value="Homodimeric domain of signal transducing histidine kinase"/>
    <property type="match status" value="1"/>
</dbReference>
<dbReference type="Gene3D" id="2.130.10.10">
    <property type="entry name" value="YVTN repeat-like/Quinoprotein amine dehydrogenase"/>
    <property type="match status" value="2"/>
</dbReference>
<dbReference type="Pfam" id="PF07495">
    <property type="entry name" value="Y_Y_Y"/>
    <property type="match status" value="1"/>
</dbReference>
<keyword evidence="6" id="KW-0418">Kinase</keyword>
<dbReference type="EC" id="2.7.13.3" evidence="2"/>
<dbReference type="PANTHER" id="PTHR43547">
    <property type="entry name" value="TWO-COMPONENT HISTIDINE KINASE"/>
    <property type="match status" value="1"/>
</dbReference>
<keyword evidence="3" id="KW-0597">Phosphoprotein</keyword>
<name>A0A1T5M3P8_9BACT</name>
<dbReference type="CDD" id="cd00075">
    <property type="entry name" value="HATPase"/>
    <property type="match status" value="1"/>
</dbReference>
<dbReference type="Gene3D" id="1.10.287.130">
    <property type="match status" value="1"/>
</dbReference>
<dbReference type="InterPro" id="IPR013783">
    <property type="entry name" value="Ig-like_fold"/>
</dbReference>
<dbReference type="FunFam" id="2.60.40.10:FF:000791">
    <property type="entry name" value="Two-component system sensor histidine kinase/response regulator"/>
    <property type="match status" value="1"/>
</dbReference>
<proteinExistence type="predicted"/>
<evidence type="ECO:0000313" key="7">
    <source>
        <dbReference type="Proteomes" id="UP000190961"/>
    </source>
</evidence>
<accession>A0A1T5M3P8</accession>
<keyword evidence="4" id="KW-0175">Coiled coil</keyword>
<dbReference type="GO" id="GO:0000155">
    <property type="term" value="F:phosphorelay sensor kinase activity"/>
    <property type="evidence" value="ECO:0007669"/>
    <property type="project" value="InterPro"/>
</dbReference>
<feature type="coiled-coil region" evidence="4">
    <location>
        <begin position="851"/>
        <end position="911"/>
    </location>
</feature>
<dbReference type="SMART" id="SM00388">
    <property type="entry name" value="HisKA"/>
    <property type="match status" value="1"/>
</dbReference>
<comment type="catalytic activity">
    <reaction evidence="1">
        <text>ATP + protein L-histidine = ADP + protein N-phospho-L-histidine.</text>
        <dbReference type="EC" id="2.7.13.3"/>
    </reaction>
</comment>
<dbReference type="InterPro" id="IPR011123">
    <property type="entry name" value="Y_Y_Y"/>
</dbReference>
<evidence type="ECO:0000256" key="1">
    <source>
        <dbReference type="ARBA" id="ARBA00000085"/>
    </source>
</evidence>
<dbReference type="Pfam" id="PF07494">
    <property type="entry name" value="Reg_prop"/>
    <property type="match status" value="5"/>
</dbReference>
<dbReference type="InterPro" id="IPR015943">
    <property type="entry name" value="WD40/YVTN_repeat-like_dom_sf"/>
</dbReference>
<evidence type="ECO:0000256" key="3">
    <source>
        <dbReference type="ARBA" id="ARBA00022553"/>
    </source>
</evidence>
<dbReference type="InterPro" id="IPR003594">
    <property type="entry name" value="HATPase_dom"/>
</dbReference>
<organism evidence="6 7">
    <name type="scientific">Ohtaekwangia koreensis</name>
    <dbReference type="NCBI Taxonomy" id="688867"/>
    <lineage>
        <taxon>Bacteria</taxon>
        <taxon>Pseudomonadati</taxon>
        <taxon>Bacteroidota</taxon>
        <taxon>Cytophagia</taxon>
        <taxon>Cytophagales</taxon>
        <taxon>Fulvivirgaceae</taxon>
        <taxon>Ohtaekwangia</taxon>
    </lineage>
</organism>
<dbReference type="CDD" id="cd00146">
    <property type="entry name" value="PKD"/>
    <property type="match status" value="1"/>
</dbReference>
<keyword evidence="6" id="KW-0808">Transferase</keyword>
<dbReference type="SMART" id="SM00387">
    <property type="entry name" value="HATPase_c"/>
    <property type="match status" value="1"/>
</dbReference>
<gene>
    <name evidence="6" type="ORF">SAMN05660236_4274</name>
</gene>
<reference evidence="6 7" key="1">
    <citation type="submission" date="2017-02" db="EMBL/GenBank/DDBJ databases">
        <authorList>
            <person name="Peterson S.W."/>
        </authorList>
    </citation>
    <scope>NUCLEOTIDE SEQUENCE [LARGE SCALE GENOMIC DNA]</scope>
    <source>
        <strain evidence="6 7">DSM 25262</strain>
    </source>
</reference>
<evidence type="ECO:0000256" key="4">
    <source>
        <dbReference type="SAM" id="Coils"/>
    </source>
</evidence>
<dbReference type="InterPro" id="IPR005467">
    <property type="entry name" value="His_kinase_dom"/>
</dbReference>
<dbReference type="AlphaFoldDB" id="A0A1T5M3P8"/>